<dbReference type="EMBL" id="VOUP01000024">
    <property type="protein sequence ID" value="TXE24487.1"/>
    <property type="molecule type" value="Genomic_DNA"/>
</dbReference>
<dbReference type="Gene3D" id="3.30.730.10">
    <property type="entry name" value="AP2/ERF domain"/>
    <property type="match status" value="1"/>
</dbReference>
<evidence type="ECO:0000259" key="2">
    <source>
        <dbReference type="Pfam" id="PF13392"/>
    </source>
</evidence>
<dbReference type="Proteomes" id="UP000321307">
    <property type="component" value="Unassembled WGS sequence"/>
</dbReference>
<dbReference type="InterPro" id="IPR003615">
    <property type="entry name" value="HNH_nuc"/>
</dbReference>
<feature type="region of interest" description="Disordered" evidence="1">
    <location>
        <begin position="197"/>
        <end position="221"/>
    </location>
</feature>
<dbReference type="SUPFAM" id="SSF54060">
    <property type="entry name" value="His-Me finger endonucleases"/>
    <property type="match status" value="1"/>
</dbReference>
<dbReference type="SUPFAM" id="SSF54171">
    <property type="entry name" value="DNA-binding domain"/>
    <property type="match status" value="1"/>
</dbReference>
<feature type="compositionally biased region" description="Polar residues" evidence="1">
    <location>
        <begin position="197"/>
        <end position="220"/>
    </location>
</feature>
<reference evidence="3 4" key="1">
    <citation type="submission" date="2019-07" db="EMBL/GenBank/DDBJ databases">
        <title>Serratia strains were isolated from fresh produce.</title>
        <authorList>
            <person name="Cho G.-S."/>
            <person name="Stein M."/>
            <person name="Lee W."/>
            <person name="Suh S.H."/>
            <person name="Franz C.M.A.P."/>
        </authorList>
    </citation>
    <scope>NUCLEOTIDE SEQUENCE [LARGE SCALE GENOMIC DNA]</scope>
    <source>
        <strain evidence="3 4">S17</strain>
    </source>
</reference>
<dbReference type="InterPro" id="IPR016177">
    <property type="entry name" value="DNA-bd_dom_sf"/>
</dbReference>
<evidence type="ECO:0000313" key="3">
    <source>
        <dbReference type="EMBL" id="TXE24487.1"/>
    </source>
</evidence>
<name>A0A9X9BY28_9GAMM</name>
<dbReference type="InterPro" id="IPR036955">
    <property type="entry name" value="AP2/ERF_dom_sf"/>
</dbReference>
<comment type="caution">
    <text evidence="3">The sequence shown here is derived from an EMBL/GenBank/DDBJ whole genome shotgun (WGS) entry which is preliminary data.</text>
</comment>
<sequence length="239" mass="27106">MIDVIKEIAMKQEKSKRLPLPDACLLKSTFSYNRETGDVFRVLGSRKGAREPCGTLNNGYLCVRLNGVIYMLHRLIWKMETGEEPMHIDHINGIRTDNRLVNLRKVSRNQNNRNIGLSPRSTSGYAGVTFVRQVGKWRAYLRVNRRKISGGEFSNKIDAVLAFNSIALLHHGEYALRRVNHNLQMLKQEFGDDYEQQRTQEACSGNRTSGRAQQRHQPGSQCGLGTGWKCASCQGAFTH</sequence>
<accession>A0A9X9BY28</accession>
<proteinExistence type="predicted"/>
<dbReference type="Pfam" id="PF13392">
    <property type="entry name" value="HNH_3"/>
    <property type="match status" value="1"/>
</dbReference>
<dbReference type="GO" id="GO:0003700">
    <property type="term" value="F:DNA-binding transcription factor activity"/>
    <property type="evidence" value="ECO:0007669"/>
    <property type="project" value="InterPro"/>
</dbReference>
<dbReference type="AlphaFoldDB" id="A0A9X9BY28"/>
<feature type="domain" description="HNH nuclease" evidence="2">
    <location>
        <begin position="70"/>
        <end position="113"/>
    </location>
</feature>
<dbReference type="Gene3D" id="3.90.75.20">
    <property type="match status" value="1"/>
</dbReference>
<protein>
    <recommendedName>
        <fullName evidence="2">HNH nuclease domain-containing protein</fullName>
    </recommendedName>
</protein>
<evidence type="ECO:0000313" key="4">
    <source>
        <dbReference type="Proteomes" id="UP000321307"/>
    </source>
</evidence>
<gene>
    <name evidence="3" type="ORF">FOT63_23740</name>
</gene>
<evidence type="ECO:0000256" key="1">
    <source>
        <dbReference type="SAM" id="MobiDB-lite"/>
    </source>
</evidence>
<organism evidence="3 4">
    <name type="scientific">Serratia ureilytica</name>
    <dbReference type="NCBI Taxonomy" id="300181"/>
    <lineage>
        <taxon>Bacteria</taxon>
        <taxon>Pseudomonadati</taxon>
        <taxon>Pseudomonadota</taxon>
        <taxon>Gammaproteobacteria</taxon>
        <taxon>Enterobacterales</taxon>
        <taxon>Yersiniaceae</taxon>
        <taxon>Serratia</taxon>
    </lineage>
</organism>
<dbReference type="GO" id="GO:0003677">
    <property type="term" value="F:DNA binding"/>
    <property type="evidence" value="ECO:0007669"/>
    <property type="project" value="InterPro"/>
</dbReference>
<dbReference type="InterPro" id="IPR044925">
    <property type="entry name" value="His-Me_finger_sf"/>
</dbReference>